<proteinExistence type="predicted"/>
<evidence type="ECO:0000313" key="2">
    <source>
        <dbReference type="Proteomes" id="UP001162992"/>
    </source>
</evidence>
<sequence length="402" mass="45213">MMSSTMNVIMTVLGFAVSTTFIVFVCARLFCARMRRRRRTLILTPEMEFNPRAEHKEVMHGPIRVLDQTQRQLRIERTLHGIEPTLVTSFPTIKYCQETFASRDDAMCTVCLAEYEDKEVLRVLPKCGHAFHIACIDAWLRQNATCPICRISLRMSPEIGVPHPRINLEGRQWVMPRITSANLFHAPHCSPSSTAVLNSTVSEQIHLQHMLYHYSADSIGDPSMSNTPEGHVLNEATNNVGINSGSNFVNNLDIGIISESRGTNRQVENDADNELIRERSISSSTTRSYMNDEHGEWTSQIPGYSSFWSWRSSKEEELRPGAWKICPDGLSMLSATTNTDINLNSPHGEVFTTASSSDCASAKSNGENEKKSSNDQCTFADLEGQDFTSKEFNNRVHEMEIV</sequence>
<gene>
    <name evidence="1" type="ORF">O6H91_14G023500</name>
</gene>
<keyword evidence="2" id="KW-1185">Reference proteome</keyword>
<dbReference type="EMBL" id="CM055105">
    <property type="protein sequence ID" value="KAJ7530887.1"/>
    <property type="molecule type" value="Genomic_DNA"/>
</dbReference>
<accession>A0ACC2BMF5</accession>
<protein>
    <submittedName>
        <fullName evidence="1">Uncharacterized protein</fullName>
    </submittedName>
</protein>
<comment type="caution">
    <text evidence="1">The sequence shown here is derived from an EMBL/GenBank/DDBJ whole genome shotgun (WGS) entry which is preliminary data.</text>
</comment>
<organism evidence="1 2">
    <name type="scientific">Diphasiastrum complanatum</name>
    <name type="common">Issler's clubmoss</name>
    <name type="synonym">Lycopodium complanatum</name>
    <dbReference type="NCBI Taxonomy" id="34168"/>
    <lineage>
        <taxon>Eukaryota</taxon>
        <taxon>Viridiplantae</taxon>
        <taxon>Streptophyta</taxon>
        <taxon>Embryophyta</taxon>
        <taxon>Tracheophyta</taxon>
        <taxon>Lycopodiopsida</taxon>
        <taxon>Lycopodiales</taxon>
        <taxon>Lycopodiaceae</taxon>
        <taxon>Lycopodioideae</taxon>
        <taxon>Diphasiastrum</taxon>
    </lineage>
</organism>
<reference evidence="2" key="1">
    <citation type="journal article" date="2024" name="Proc. Natl. Acad. Sci. U.S.A.">
        <title>Extraordinary preservation of gene collinearity over three hundred million years revealed in homosporous lycophytes.</title>
        <authorList>
            <person name="Li C."/>
            <person name="Wickell D."/>
            <person name="Kuo L.Y."/>
            <person name="Chen X."/>
            <person name="Nie B."/>
            <person name="Liao X."/>
            <person name="Peng D."/>
            <person name="Ji J."/>
            <person name="Jenkins J."/>
            <person name="Williams M."/>
            <person name="Shu S."/>
            <person name="Plott C."/>
            <person name="Barry K."/>
            <person name="Rajasekar S."/>
            <person name="Grimwood J."/>
            <person name="Han X."/>
            <person name="Sun S."/>
            <person name="Hou Z."/>
            <person name="He W."/>
            <person name="Dai G."/>
            <person name="Sun C."/>
            <person name="Schmutz J."/>
            <person name="Leebens-Mack J.H."/>
            <person name="Li F.W."/>
            <person name="Wang L."/>
        </authorList>
    </citation>
    <scope>NUCLEOTIDE SEQUENCE [LARGE SCALE GENOMIC DNA]</scope>
    <source>
        <strain evidence="2">cv. PW_Plant_1</strain>
    </source>
</reference>
<name>A0ACC2BMF5_DIPCM</name>
<dbReference type="Proteomes" id="UP001162992">
    <property type="component" value="Chromosome 14"/>
</dbReference>
<evidence type="ECO:0000313" key="1">
    <source>
        <dbReference type="EMBL" id="KAJ7530887.1"/>
    </source>
</evidence>